<sequence>IMGTLDLRWGPAHRNKAIRSTSRTNWHPRDSVQEMWTVLRREPAPLDFSIWQHIENKVWSYHSNISDLKVLSMMSGLPWMRPTSGSSDSASGSASTSA</sequence>
<reference evidence="2" key="1">
    <citation type="submission" date="2021-01" db="EMBL/GenBank/DDBJ databases">
        <title>Caligus Genome Assembly.</title>
        <authorList>
            <person name="Gallardo-Escarate C."/>
        </authorList>
    </citation>
    <scope>NUCLEOTIDE SEQUENCE [LARGE SCALE GENOMIC DNA]</scope>
</reference>
<proteinExistence type="predicted"/>
<organism evidence="1 2">
    <name type="scientific">Caligus rogercresseyi</name>
    <name type="common">Sea louse</name>
    <dbReference type="NCBI Taxonomy" id="217165"/>
    <lineage>
        <taxon>Eukaryota</taxon>
        <taxon>Metazoa</taxon>
        <taxon>Ecdysozoa</taxon>
        <taxon>Arthropoda</taxon>
        <taxon>Crustacea</taxon>
        <taxon>Multicrustacea</taxon>
        <taxon>Hexanauplia</taxon>
        <taxon>Copepoda</taxon>
        <taxon>Siphonostomatoida</taxon>
        <taxon>Caligidae</taxon>
        <taxon>Caligus</taxon>
    </lineage>
</organism>
<evidence type="ECO:0000313" key="1">
    <source>
        <dbReference type="EMBL" id="QQP55582.1"/>
    </source>
</evidence>
<protein>
    <submittedName>
        <fullName evidence="1">Uncharacterized protein</fullName>
    </submittedName>
</protein>
<accession>A0A7T8QUJ3</accession>
<dbReference type="AlphaFoldDB" id="A0A7T8QUJ3"/>
<feature type="non-terminal residue" evidence="1">
    <location>
        <position position="1"/>
    </location>
</feature>
<name>A0A7T8QUJ3_CALRO</name>
<evidence type="ECO:0000313" key="2">
    <source>
        <dbReference type="Proteomes" id="UP000595437"/>
    </source>
</evidence>
<dbReference type="EMBL" id="CP045894">
    <property type="protein sequence ID" value="QQP55582.1"/>
    <property type="molecule type" value="Genomic_DNA"/>
</dbReference>
<dbReference type="Proteomes" id="UP000595437">
    <property type="component" value="Chromosome 5"/>
</dbReference>
<gene>
    <name evidence="1" type="ORF">FKW44_008820</name>
</gene>
<keyword evidence="2" id="KW-1185">Reference proteome</keyword>